<accession>A0ABD2ASN5</accession>
<evidence type="ECO:0000313" key="2">
    <source>
        <dbReference type="Proteomes" id="UP001607303"/>
    </source>
</evidence>
<proteinExistence type="predicted"/>
<evidence type="ECO:0000313" key="1">
    <source>
        <dbReference type="EMBL" id="KAL2722905.1"/>
    </source>
</evidence>
<name>A0ABD2ASN5_VESMC</name>
<organism evidence="1 2">
    <name type="scientific">Vespula maculifrons</name>
    <name type="common">Eastern yellow jacket</name>
    <name type="synonym">Wasp</name>
    <dbReference type="NCBI Taxonomy" id="7453"/>
    <lineage>
        <taxon>Eukaryota</taxon>
        <taxon>Metazoa</taxon>
        <taxon>Ecdysozoa</taxon>
        <taxon>Arthropoda</taxon>
        <taxon>Hexapoda</taxon>
        <taxon>Insecta</taxon>
        <taxon>Pterygota</taxon>
        <taxon>Neoptera</taxon>
        <taxon>Endopterygota</taxon>
        <taxon>Hymenoptera</taxon>
        <taxon>Apocrita</taxon>
        <taxon>Aculeata</taxon>
        <taxon>Vespoidea</taxon>
        <taxon>Vespidae</taxon>
        <taxon>Vespinae</taxon>
        <taxon>Vespula</taxon>
    </lineage>
</organism>
<dbReference type="Proteomes" id="UP001607303">
    <property type="component" value="Unassembled WGS sequence"/>
</dbReference>
<protein>
    <submittedName>
        <fullName evidence="1">Uncharacterized protein</fullName>
    </submittedName>
</protein>
<reference evidence="1 2" key="1">
    <citation type="journal article" date="2024" name="Ann. Entomol. Soc. Am.">
        <title>Genomic analyses of the southern and eastern yellowjacket wasps (Hymenoptera: Vespidae) reveal evolutionary signatures of social life.</title>
        <authorList>
            <person name="Catto M.A."/>
            <person name="Caine P.B."/>
            <person name="Orr S.E."/>
            <person name="Hunt B.G."/>
            <person name="Goodisman M.A.D."/>
        </authorList>
    </citation>
    <scope>NUCLEOTIDE SEQUENCE [LARGE SCALE GENOMIC DNA]</scope>
    <source>
        <strain evidence="1">232</strain>
        <tissue evidence="1">Head and thorax</tissue>
    </source>
</reference>
<keyword evidence="2" id="KW-1185">Reference proteome</keyword>
<comment type="caution">
    <text evidence="1">The sequence shown here is derived from an EMBL/GenBank/DDBJ whole genome shotgun (WGS) entry which is preliminary data.</text>
</comment>
<dbReference type="EMBL" id="JAYRBN010000115">
    <property type="protein sequence ID" value="KAL2722905.1"/>
    <property type="molecule type" value="Genomic_DNA"/>
</dbReference>
<dbReference type="AlphaFoldDB" id="A0ABD2ASN5"/>
<sequence length="107" mass="12373">MYFVKEQYFALNNFKNQHIFSDNSKIEPMSYRNRQLTGIEQISIKSSDFALLKMVSTELQMVNISDKLEIVSYSCNKSGSSTSIVHRKKRRANVLSISESEEIEDNL</sequence>
<gene>
    <name evidence="1" type="ORF">V1477_019496</name>
</gene>